<evidence type="ECO:0000256" key="1">
    <source>
        <dbReference type="SAM" id="Phobius"/>
    </source>
</evidence>
<dbReference type="OrthoDB" id="1809087at2"/>
<feature type="transmembrane region" description="Helical" evidence="1">
    <location>
        <begin position="20"/>
        <end position="42"/>
    </location>
</feature>
<dbReference type="RefSeq" id="WP_159431828.1">
    <property type="nucleotide sequence ID" value="NZ_FQUY01000013.1"/>
</dbReference>
<keyword evidence="3" id="KW-1185">Reference proteome</keyword>
<reference evidence="3" key="1">
    <citation type="submission" date="2016-11" db="EMBL/GenBank/DDBJ databases">
        <authorList>
            <person name="Varghese N."/>
            <person name="Submissions S."/>
        </authorList>
    </citation>
    <scope>NUCLEOTIDE SEQUENCE [LARGE SCALE GENOMIC DNA]</scope>
    <source>
        <strain evidence="3">DSM 12395</strain>
    </source>
</reference>
<dbReference type="AlphaFoldDB" id="A0A1M4ZEQ5"/>
<keyword evidence="1" id="KW-0812">Transmembrane</keyword>
<sequence>MRSFSNFLKDERGDFVQYALYLIIVVLGTAPFLAALTGAVGVKFTQFTDKVNQIGG</sequence>
<organism evidence="2 3">
    <name type="scientific">Desulforamulus putei DSM 12395</name>
    <dbReference type="NCBI Taxonomy" id="1121429"/>
    <lineage>
        <taxon>Bacteria</taxon>
        <taxon>Bacillati</taxon>
        <taxon>Bacillota</taxon>
        <taxon>Clostridia</taxon>
        <taxon>Eubacteriales</taxon>
        <taxon>Peptococcaceae</taxon>
        <taxon>Desulforamulus</taxon>
    </lineage>
</organism>
<keyword evidence="1" id="KW-1133">Transmembrane helix</keyword>
<evidence type="ECO:0000313" key="2">
    <source>
        <dbReference type="EMBL" id="SHF16539.1"/>
    </source>
</evidence>
<dbReference type="Proteomes" id="UP000184148">
    <property type="component" value="Unassembled WGS sequence"/>
</dbReference>
<dbReference type="EMBL" id="FQUY01000013">
    <property type="protein sequence ID" value="SHF16539.1"/>
    <property type="molecule type" value="Genomic_DNA"/>
</dbReference>
<protein>
    <recommendedName>
        <fullName evidence="4">Pilus assembly protein Flp/PilA</fullName>
    </recommendedName>
</protein>
<name>A0A1M4ZEQ5_9FIRM</name>
<gene>
    <name evidence="2" type="ORF">SAMN02745133_01979</name>
</gene>
<keyword evidence="1" id="KW-0472">Membrane</keyword>
<evidence type="ECO:0008006" key="4">
    <source>
        <dbReference type="Google" id="ProtNLM"/>
    </source>
</evidence>
<proteinExistence type="predicted"/>
<evidence type="ECO:0000313" key="3">
    <source>
        <dbReference type="Proteomes" id="UP000184148"/>
    </source>
</evidence>
<dbReference type="STRING" id="1121429.SAMN02745133_01979"/>
<accession>A0A1M4ZEQ5</accession>